<sequence>MPGVAAASDGDSDLRRCSQQVADAAKQHRPVSGYALDTGNLVGDPSGPSPADPAPTHKDFNGSVHTVWDAAQTADTTYLGASPQMTAVDQGSAAAPTTAITGFWAHTGDTPNAAEQNLRAVSADGGSSWSAPITTSGGTAAFSVGLRDGRVFSVGFKTTGAAGYSGSITDTTGAAATATPITVTFPDATGAAYSPLTWTRTAGRPIQRSDGSVLLPLYGVDSANTGHTVIALTVATPPAGPSTWTFQALRPDLRSPLSATNRAVTLGSAYPGVNFSEAGLLERPNGSLIAVMRNLVVGQSSGADVMRWSTSADGGLTWSAYADVTGTLAGWNGNGTPQPTVSGLPGISPQLELMTNGLIVLSSGKPDNWIAFSTTGNATGWTGQYTYRNCPTTAVVPSTSYYTGADAPGDDPDQWRYGSSGNTTLARTGSSRILQFGDSCHNYHWGCVRTNPSYRPQARQSAYTVDLTSRIWQRQVSVVTPNAGKLDLAGLYASGQLTVGGNMTWGSAAHPRAGAAGAFDGSRAYWSSAIATNGAGELRLDLGRTYTLNRVGLSLRPQLPASATVEVSTDGAAWTTVTGVSNAVTRALTYADITPVAARQVRVTVPATTGCDAELGPSCAFLNEIELYSTVDGFENDPWGNYPRGADASRTAAQIWITADSSGGSHQALRISDQSDATNATISFAAPAAATRTLTFRLKPLQWATNVAEGGFLFTVDSGQTPVLWLAVFKDGTLHANTASGYVPLAASVPMNAWSTITVTRTAGGGSLQINGGTPVAVPVMTNATTVSGYTFSSAGRKPSGDQVLVDDVSVS</sequence>
<dbReference type="Proteomes" id="UP000612585">
    <property type="component" value="Unassembled WGS sequence"/>
</dbReference>
<reference evidence="3" key="1">
    <citation type="submission" date="2021-01" db="EMBL/GenBank/DDBJ databases">
        <title>Whole genome shotgun sequence of Virgisporangium aurantiacum NBRC 16421.</title>
        <authorList>
            <person name="Komaki H."/>
            <person name="Tamura T."/>
        </authorList>
    </citation>
    <scope>NUCLEOTIDE SEQUENCE</scope>
    <source>
        <strain evidence="3">NBRC 16421</strain>
    </source>
</reference>
<evidence type="ECO:0000313" key="4">
    <source>
        <dbReference type="Proteomes" id="UP000612585"/>
    </source>
</evidence>
<dbReference type="SUPFAM" id="SSF49785">
    <property type="entry name" value="Galactose-binding domain-like"/>
    <property type="match status" value="1"/>
</dbReference>
<dbReference type="Gene3D" id="2.60.120.260">
    <property type="entry name" value="Galactose-binding domain-like"/>
    <property type="match status" value="1"/>
</dbReference>
<dbReference type="EMBL" id="BOPG01000012">
    <property type="protein sequence ID" value="GIJ54373.1"/>
    <property type="molecule type" value="Genomic_DNA"/>
</dbReference>
<feature type="region of interest" description="Disordered" evidence="1">
    <location>
        <begin position="1"/>
        <end position="57"/>
    </location>
</feature>
<dbReference type="InterPro" id="IPR000421">
    <property type="entry name" value="FA58C"/>
</dbReference>
<feature type="domain" description="F5/8 type C" evidence="2">
    <location>
        <begin position="478"/>
        <end position="630"/>
    </location>
</feature>
<dbReference type="PROSITE" id="PS50022">
    <property type="entry name" value="FA58C_3"/>
    <property type="match status" value="1"/>
</dbReference>
<dbReference type="InterPro" id="IPR036278">
    <property type="entry name" value="Sialidase_sf"/>
</dbReference>
<comment type="caution">
    <text evidence="3">The sequence shown here is derived from an EMBL/GenBank/DDBJ whole genome shotgun (WGS) entry which is preliminary data.</text>
</comment>
<name>A0A8J4DYF0_9ACTN</name>
<dbReference type="Gene3D" id="2.120.10.10">
    <property type="match status" value="1"/>
</dbReference>
<keyword evidence="4" id="KW-1185">Reference proteome</keyword>
<dbReference type="SUPFAM" id="SSF49899">
    <property type="entry name" value="Concanavalin A-like lectins/glucanases"/>
    <property type="match status" value="1"/>
</dbReference>
<protein>
    <recommendedName>
        <fullName evidence="2">F5/8 type C domain-containing protein</fullName>
    </recommendedName>
</protein>
<dbReference type="SUPFAM" id="SSF50939">
    <property type="entry name" value="Sialidases"/>
    <property type="match status" value="1"/>
</dbReference>
<proteinExistence type="predicted"/>
<dbReference type="Pfam" id="PF00754">
    <property type="entry name" value="F5_F8_type_C"/>
    <property type="match status" value="1"/>
</dbReference>
<gene>
    <name evidence="3" type="ORF">Vau01_018890</name>
</gene>
<dbReference type="CDD" id="cd15482">
    <property type="entry name" value="Sialidase_non-viral"/>
    <property type="match status" value="1"/>
</dbReference>
<evidence type="ECO:0000256" key="1">
    <source>
        <dbReference type="SAM" id="MobiDB-lite"/>
    </source>
</evidence>
<evidence type="ECO:0000313" key="3">
    <source>
        <dbReference type="EMBL" id="GIJ54373.1"/>
    </source>
</evidence>
<dbReference type="InterPro" id="IPR008979">
    <property type="entry name" value="Galactose-bd-like_sf"/>
</dbReference>
<dbReference type="AlphaFoldDB" id="A0A8J4DYF0"/>
<evidence type="ECO:0000259" key="2">
    <source>
        <dbReference type="PROSITE" id="PS50022"/>
    </source>
</evidence>
<dbReference type="InterPro" id="IPR013320">
    <property type="entry name" value="ConA-like_dom_sf"/>
</dbReference>
<organism evidence="3 4">
    <name type="scientific">Virgisporangium aurantiacum</name>
    <dbReference type="NCBI Taxonomy" id="175570"/>
    <lineage>
        <taxon>Bacteria</taxon>
        <taxon>Bacillati</taxon>
        <taxon>Actinomycetota</taxon>
        <taxon>Actinomycetes</taxon>
        <taxon>Micromonosporales</taxon>
        <taxon>Micromonosporaceae</taxon>
        <taxon>Virgisporangium</taxon>
    </lineage>
</organism>
<accession>A0A8J4DYF0</accession>